<feature type="region of interest" description="Disordered" evidence="6">
    <location>
        <begin position="209"/>
        <end position="250"/>
    </location>
</feature>
<keyword evidence="8" id="KW-1185">Reference proteome</keyword>
<protein>
    <submittedName>
        <fullName evidence="7">Uncharacterized protein</fullName>
    </submittedName>
</protein>
<dbReference type="PANTHER" id="PTHR32235:SF1">
    <property type="entry name" value="NON-HOMOLOGOUS END-JOINING FACTOR 1"/>
    <property type="match status" value="1"/>
</dbReference>
<proteinExistence type="inferred from homology"/>
<sequence length="449" mass="50815">MLKLIEINRRKFVINFVATGPDTGFQLQCLDQEREQSYTESLAPSDFTKRLKTLNARVKFPEDDVRVVLVSGDPTHTSLSEANQEGAGCVLQLKFKMLNNMPLKWEWHLTHMDTASFYRKVFLDSISCASKMREQVFALTKQLQAKDEELKQYRIEGAQLRRGTVATKLFDLEAFNVMNEQMLTCSANYRQLTGAFDIKDSSIRHFHGRTEASKVSDPTRSPSSHSSKPTQKLSPRNRRRKAMETNKDHIERKVLRRRAQGKLEFKESQSTQEEIVDDLIPLNEAEAAAHVKQDPPVVDAQNIKKDSVDAAADRPVTGANLEQEEPPVVKVQNVKKEIVDPALTRPVTEENALLVESRKNRNTNEEERRSWLERAAEFEASIFKPKSNVETLKMMDLAATEPPVAVAKENLIHSPINDLAAHAAPFGLASVLGSLKEMESFISKTKDQF</sequence>
<comment type="similarity">
    <text evidence="5">Belongs to the XRCC4-XLF family. XLF subfamily.</text>
</comment>
<dbReference type="PANTHER" id="PTHR32235">
    <property type="entry name" value="NON-HOMOLOGOUS END-JOINING FACTOR 1"/>
    <property type="match status" value="1"/>
</dbReference>
<dbReference type="Gene3D" id="2.170.210.10">
    <property type="entry name" value="DNA double-strand break repair and VJ recombination XRCC4, N-terminal"/>
    <property type="match status" value="1"/>
</dbReference>
<dbReference type="EMBL" id="AP029267">
    <property type="protein sequence ID" value="BFG06509.1"/>
    <property type="molecule type" value="Genomic_DNA"/>
</dbReference>
<dbReference type="GO" id="GO:0032807">
    <property type="term" value="C:DNA ligase IV complex"/>
    <property type="evidence" value="ECO:0007669"/>
    <property type="project" value="TreeGrafter"/>
</dbReference>
<dbReference type="Proteomes" id="UP001500889">
    <property type="component" value="Chromosome E"/>
</dbReference>
<evidence type="ECO:0000256" key="6">
    <source>
        <dbReference type="SAM" id="MobiDB-lite"/>
    </source>
</evidence>
<dbReference type="GO" id="GO:0045027">
    <property type="term" value="F:DNA end binding"/>
    <property type="evidence" value="ECO:0007669"/>
    <property type="project" value="TreeGrafter"/>
</dbReference>
<evidence type="ECO:0000313" key="8">
    <source>
        <dbReference type="Proteomes" id="UP001500889"/>
    </source>
</evidence>
<keyword evidence="3" id="KW-0234">DNA repair</keyword>
<evidence type="ECO:0000256" key="1">
    <source>
        <dbReference type="ARBA" id="ARBA00004123"/>
    </source>
</evidence>
<keyword evidence="4" id="KW-0539">Nucleus</keyword>
<dbReference type="InterPro" id="IPR038051">
    <property type="entry name" value="XRCC4-like_N_sf"/>
</dbReference>
<comment type="subcellular location">
    <subcellularLocation>
        <location evidence="1">Nucleus</location>
    </subcellularLocation>
</comment>
<evidence type="ECO:0000256" key="2">
    <source>
        <dbReference type="ARBA" id="ARBA00022763"/>
    </source>
</evidence>
<name>A0AAU9GE64_DROMD</name>
<organism evidence="7 8">
    <name type="scientific">Drosophila madeirensis</name>
    <name type="common">Fruit fly</name>
    <dbReference type="NCBI Taxonomy" id="30013"/>
    <lineage>
        <taxon>Eukaryota</taxon>
        <taxon>Metazoa</taxon>
        <taxon>Ecdysozoa</taxon>
        <taxon>Arthropoda</taxon>
        <taxon>Hexapoda</taxon>
        <taxon>Insecta</taxon>
        <taxon>Pterygota</taxon>
        <taxon>Neoptera</taxon>
        <taxon>Endopterygota</taxon>
        <taxon>Diptera</taxon>
        <taxon>Brachycera</taxon>
        <taxon>Muscomorpha</taxon>
        <taxon>Ephydroidea</taxon>
        <taxon>Drosophilidae</taxon>
        <taxon>Drosophila</taxon>
        <taxon>Sophophora</taxon>
    </lineage>
</organism>
<evidence type="ECO:0000256" key="5">
    <source>
        <dbReference type="ARBA" id="ARBA00025747"/>
    </source>
</evidence>
<gene>
    <name evidence="7" type="ORF">DMAD_05004</name>
</gene>
<accession>A0AAU9GE64</accession>
<dbReference type="InterPro" id="IPR052287">
    <property type="entry name" value="NHEJ_factor"/>
</dbReference>
<dbReference type="GO" id="GO:0006303">
    <property type="term" value="P:double-strand break repair via nonhomologous end joining"/>
    <property type="evidence" value="ECO:0007669"/>
    <property type="project" value="UniProtKB-ARBA"/>
</dbReference>
<evidence type="ECO:0000256" key="4">
    <source>
        <dbReference type="ARBA" id="ARBA00023242"/>
    </source>
</evidence>
<reference evidence="7 8" key="1">
    <citation type="submission" date="2024-02" db="EMBL/GenBank/DDBJ databases">
        <title>A chromosome-level genome assembly of Drosophila madeirensis, a fruit fly species endemic to Madeira island.</title>
        <authorList>
            <person name="Tomihara K."/>
            <person name="Llopart A."/>
            <person name="Yamamoto D."/>
        </authorList>
    </citation>
    <scope>NUCLEOTIDE SEQUENCE [LARGE SCALE GENOMIC DNA]</scope>
    <source>
        <strain evidence="7 8">RF1</strain>
    </source>
</reference>
<dbReference type="AlphaFoldDB" id="A0AAU9GE64"/>
<dbReference type="Gene3D" id="1.10.287.450">
    <property type="entry name" value="Helix hairpin bin"/>
    <property type="match status" value="1"/>
</dbReference>
<feature type="compositionally biased region" description="Low complexity" evidence="6">
    <location>
        <begin position="216"/>
        <end position="229"/>
    </location>
</feature>
<evidence type="ECO:0000256" key="3">
    <source>
        <dbReference type="ARBA" id="ARBA00023204"/>
    </source>
</evidence>
<keyword evidence="2" id="KW-0227">DNA damage</keyword>
<evidence type="ECO:0000313" key="7">
    <source>
        <dbReference type="EMBL" id="BFG06509.1"/>
    </source>
</evidence>